<feature type="domain" description="SLH" evidence="3">
    <location>
        <begin position="24"/>
        <end position="87"/>
    </location>
</feature>
<feature type="compositionally biased region" description="Basic and acidic residues" evidence="1">
    <location>
        <begin position="293"/>
        <end position="303"/>
    </location>
</feature>
<feature type="domain" description="SLH" evidence="3">
    <location>
        <begin position="88"/>
        <end position="148"/>
    </location>
</feature>
<reference evidence="4 5" key="1">
    <citation type="submission" date="2016-08" db="EMBL/GenBank/DDBJ databases">
        <title>Novel Firmicute Genomes.</title>
        <authorList>
            <person name="Poppleton D.I."/>
            <person name="Gribaldo S."/>
        </authorList>
    </citation>
    <scope>NUCLEOTIDE SEQUENCE [LARGE SCALE GENOMIC DNA]</scope>
    <source>
        <strain evidence="4 5">RAOx-1</strain>
    </source>
</reference>
<dbReference type="InterPro" id="IPR051465">
    <property type="entry name" value="Cell_Envelope_Struct_Comp"/>
</dbReference>
<evidence type="ECO:0000256" key="1">
    <source>
        <dbReference type="SAM" id="MobiDB-lite"/>
    </source>
</evidence>
<dbReference type="PANTHER" id="PTHR43308">
    <property type="entry name" value="OUTER MEMBRANE PROTEIN ALPHA-RELATED"/>
    <property type="match status" value="1"/>
</dbReference>
<dbReference type="OrthoDB" id="9775889at2"/>
<gene>
    <name evidence="4" type="ORF">BEP19_01345</name>
</gene>
<keyword evidence="2" id="KW-0732">Signal</keyword>
<feature type="region of interest" description="Disordered" evidence="1">
    <location>
        <begin position="293"/>
        <end position="317"/>
    </location>
</feature>
<evidence type="ECO:0000313" key="5">
    <source>
        <dbReference type="Proteomes" id="UP000284219"/>
    </source>
</evidence>
<feature type="chain" id="PRO_5039341857" description="SLH domain-containing protein" evidence="2">
    <location>
        <begin position="23"/>
        <end position="317"/>
    </location>
</feature>
<dbReference type="AlphaFoldDB" id="A0A419SMT6"/>
<proteinExistence type="predicted"/>
<dbReference type="EMBL" id="MCHY01000006">
    <property type="protein sequence ID" value="RKD25616.1"/>
    <property type="molecule type" value="Genomic_DNA"/>
</dbReference>
<evidence type="ECO:0000313" key="4">
    <source>
        <dbReference type="EMBL" id="RKD25616.1"/>
    </source>
</evidence>
<dbReference type="Pfam" id="PF00395">
    <property type="entry name" value="SLH"/>
    <property type="match status" value="3"/>
</dbReference>
<evidence type="ECO:0000259" key="3">
    <source>
        <dbReference type="PROSITE" id="PS51272"/>
    </source>
</evidence>
<dbReference type="PROSITE" id="PS51272">
    <property type="entry name" value="SLH"/>
    <property type="match status" value="3"/>
</dbReference>
<dbReference type="InterPro" id="IPR001119">
    <property type="entry name" value="SLH_dom"/>
</dbReference>
<dbReference type="PANTHER" id="PTHR43308:SF5">
    <property type="entry name" value="S-LAYER PROTEIN _ PEPTIDOGLYCAN ENDO-BETA-N-ACETYLGLUCOSAMINIDASE"/>
    <property type="match status" value="1"/>
</dbReference>
<sequence>MVFLKRTILAAAILSMSMTAVQAETAAPFKDIADSFAYSSIASLHQKGLISGVSKDEFAPQASIKRKHFVLLLAKTIGVQPITPLEPSFVDVPIESVEFGYIEAFARLGYIQGFDDNTFKGDAFIKRQDVAVILDHIFKQATTLQSLSTESITFKDQEQIHPYARESVQRVAAMSLMRGYQQTFSPQKNVSRAETAVIAQQVYERIRQTQEIRRLPEVNLTVGDRQQIVLPFTNTTFTYTPVWGWDNPAIGTIKADGEFSATAAGKGVISLNIGNKTYQIPVKIEPAKEIVEEVDQETDRELDQEVENNVEEEETTA</sequence>
<feature type="domain" description="SLH" evidence="3">
    <location>
        <begin position="151"/>
        <end position="213"/>
    </location>
</feature>
<accession>A0A419SMT6</accession>
<name>A0A419SMT6_9BACL</name>
<comment type="caution">
    <text evidence="4">The sequence shown here is derived from an EMBL/GenBank/DDBJ whole genome shotgun (WGS) entry which is preliminary data.</text>
</comment>
<keyword evidence="5" id="KW-1185">Reference proteome</keyword>
<protein>
    <recommendedName>
        <fullName evidence="3">SLH domain-containing protein</fullName>
    </recommendedName>
</protein>
<dbReference type="RefSeq" id="WP_120188285.1">
    <property type="nucleotide sequence ID" value="NZ_MCHY01000006.1"/>
</dbReference>
<organism evidence="4 5">
    <name type="scientific">Ammoniphilus oxalaticus</name>
    <dbReference type="NCBI Taxonomy" id="66863"/>
    <lineage>
        <taxon>Bacteria</taxon>
        <taxon>Bacillati</taxon>
        <taxon>Bacillota</taxon>
        <taxon>Bacilli</taxon>
        <taxon>Bacillales</taxon>
        <taxon>Paenibacillaceae</taxon>
        <taxon>Aneurinibacillus group</taxon>
        <taxon>Ammoniphilus</taxon>
    </lineage>
</organism>
<feature type="compositionally biased region" description="Acidic residues" evidence="1">
    <location>
        <begin position="304"/>
        <end position="317"/>
    </location>
</feature>
<evidence type="ECO:0000256" key="2">
    <source>
        <dbReference type="SAM" id="SignalP"/>
    </source>
</evidence>
<feature type="signal peptide" evidence="2">
    <location>
        <begin position="1"/>
        <end position="22"/>
    </location>
</feature>
<dbReference type="Proteomes" id="UP000284219">
    <property type="component" value="Unassembled WGS sequence"/>
</dbReference>